<name>M7YXS0_TRIUA</name>
<dbReference type="PANTHER" id="PTHR33085:SF13">
    <property type="entry name" value="DUF295 DOMAIN-CONTAINING PROTEIN"/>
    <property type="match status" value="1"/>
</dbReference>
<proteinExistence type="predicted"/>
<dbReference type="InterPro" id="IPR012871">
    <property type="entry name" value="DUF1668_ORYSA"/>
</dbReference>
<sequence>MGHLSLLHPLLSLSLSLSLWPTPTSRLHRIDPATLFYPTGSPQPADPAAINDSAPAPGRLPAPTISFDWPCKPHQSGWMDFMAFKNNIIAVDHEGRTLLYDTASRAVRALNPMQPPLRSYNIFVTVGDSLYVMASEAGLGSRLIWFHALIYGQPPDFIGQQDWYWRPLDLPCFDYEGAHYKSDLPHSDYDSDADEDWNADYTDSADDTNTNESPHPCAICAYTVVGNSQIWVSTLGAGTYSFDIVSGTWSKVGMWVLPFRGRAVYVPEHNLWFGFSDKDDQLCAVDLALTQPVLQKVLEDPPLPEACSPMASHLLHLGSGKLCVQRLFQKTQQGSLLQSVPSDEKDEGFAVLAGVEVRRDDGIGDLQMIKHKSMHYGFDENGVKLL</sequence>
<organism evidence="1">
    <name type="scientific">Triticum urartu</name>
    <name type="common">Red wild einkorn</name>
    <name type="synonym">Crithodium urartu</name>
    <dbReference type="NCBI Taxonomy" id="4572"/>
    <lineage>
        <taxon>Eukaryota</taxon>
        <taxon>Viridiplantae</taxon>
        <taxon>Streptophyta</taxon>
        <taxon>Embryophyta</taxon>
        <taxon>Tracheophyta</taxon>
        <taxon>Spermatophyta</taxon>
        <taxon>Magnoliopsida</taxon>
        <taxon>Liliopsida</taxon>
        <taxon>Poales</taxon>
        <taxon>Poaceae</taxon>
        <taxon>BOP clade</taxon>
        <taxon>Pooideae</taxon>
        <taxon>Triticodae</taxon>
        <taxon>Triticeae</taxon>
        <taxon>Triticinae</taxon>
        <taxon>Triticum</taxon>
    </lineage>
</organism>
<gene>
    <name evidence="1" type="ORF">TRIUR3_33384</name>
</gene>
<dbReference type="AlphaFoldDB" id="M7YXS0"/>
<dbReference type="SUPFAM" id="SSF50965">
    <property type="entry name" value="Galactose oxidase, central domain"/>
    <property type="match status" value="1"/>
</dbReference>
<reference evidence="1" key="1">
    <citation type="journal article" date="2013" name="Nature">
        <title>Draft genome of the wheat A-genome progenitor Triticum urartu.</title>
        <authorList>
            <person name="Ling H.Q."/>
            <person name="Zhao S."/>
            <person name="Liu D."/>
            <person name="Wang J."/>
            <person name="Sun H."/>
            <person name="Zhang C."/>
            <person name="Fan H."/>
            <person name="Li D."/>
            <person name="Dong L."/>
            <person name="Tao Y."/>
            <person name="Gao C."/>
            <person name="Wu H."/>
            <person name="Li Y."/>
            <person name="Cui Y."/>
            <person name="Guo X."/>
            <person name="Zheng S."/>
            <person name="Wang B."/>
            <person name="Yu K."/>
            <person name="Liang Q."/>
            <person name="Yang W."/>
            <person name="Lou X."/>
            <person name="Chen J."/>
            <person name="Feng M."/>
            <person name="Jian J."/>
            <person name="Zhang X."/>
            <person name="Luo G."/>
            <person name="Jiang Y."/>
            <person name="Liu J."/>
            <person name="Wang Z."/>
            <person name="Sha Y."/>
            <person name="Zhang B."/>
            <person name="Wu H."/>
            <person name="Tang D."/>
            <person name="Shen Q."/>
            <person name="Xue P."/>
            <person name="Zou S."/>
            <person name="Wang X."/>
            <person name="Liu X."/>
            <person name="Wang F."/>
            <person name="Yang Y."/>
            <person name="An X."/>
            <person name="Dong Z."/>
            <person name="Zhang K."/>
            <person name="Zhang X."/>
            <person name="Luo M.C."/>
            <person name="Dvorak J."/>
            <person name="Tong Y."/>
            <person name="Wang J."/>
            <person name="Yang H."/>
            <person name="Li Z."/>
            <person name="Wang D."/>
            <person name="Zhang A."/>
            <person name="Wang J."/>
        </authorList>
    </citation>
    <scope>NUCLEOTIDE SEQUENCE</scope>
</reference>
<evidence type="ECO:0000313" key="1">
    <source>
        <dbReference type="EMBL" id="EMS55568.1"/>
    </source>
</evidence>
<dbReference type="InterPro" id="IPR011043">
    <property type="entry name" value="Gal_Oxase/kelch_b-propeller"/>
</dbReference>
<accession>M7YXS0</accession>
<dbReference type="eggNOG" id="ENOG502R3M3">
    <property type="taxonomic scope" value="Eukaryota"/>
</dbReference>
<dbReference type="PANTHER" id="PTHR33085">
    <property type="entry name" value="OS12G0113100 PROTEIN-RELATED"/>
    <property type="match status" value="1"/>
</dbReference>
<dbReference type="OMA" id="DSYMADT"/>
<dbReference type="EMBL" id="KD169232">
    <property type="protein sequence ID" value="EMS55568.1"/>
    <property type="molecule type" value="Genomic_DNA"/>
</dbReference>
<protein>
    <submittedName>
        <fullName evidence="1">Uncharacterized protein</fullName>
    </submittedName>
</protein>
<dbReference type="Pfam" id="PF07893">
    <property type="entry name" value="DUF1668"/>
    <property type="match status" value="1"/>
</dbReference>